<comment type="caution">
    <text evidence="2">The sequence shown here is derived from an EMBL/GenBank/DDBJ whole genome shotgun (WGS) entry which is preliminary data.</text>
</comment>
<dbReference type="SUPFAM" id="SSF56300">
    <property type="entry name" value="Metallo-dependent phosphatases"/>
    <property type="match status" value="1"/>
</dbReference>
<reference evidence="2" key="1">
    <citation type="journal article" date="2015" name="Nature">
        <title>Complex archaea that bridge the gap between prokaryotes and eukaryotes.</title>
        <authorList>
            <person name="Spang A."/>
            <person name="Saw J.H."/>
            <person name="Jorgensen S.L."/>
            <person name="Zaremba-Niedzwiedzka K."/>
            <person name="Martijn J."/>
            <person name="Lind A.E."/>
            <person name="van Eijk R."/>
            <person name="Schleper C."/>
            <person name="Guy L."/>
            <person name="Ettema T.J."/>
        </authorList>
    </citation>
    <scope>NUCLEOTIDE SEQUENCE</scope>
</reference>
<sequence length="305" mass="34427">MKLLIFTDSHIRASTPRSRIDDYPTAMWEKFQQITQIISDKGINVVLMGGDLFDAPDPSTSIVNSYLQLFTYWNIPIYSIVGSHDKFGYNDDTLYRTGLGTLIASGVVKLLDKTQRIGHNTQIAGVSHSYDLDENSATDYYRKKLDINEYLIQICHGMTVNGPWSFSKHTNVKDIRTDADLLICGHYHPGFEPVQVENTMIINVGSLGRTENVQRRYAPGVVVVTTDIPGKESWEFIPLNVPENVFGTKEVTAEKVFGDINVFIQLLKDRSSNAEYGNLKELIMLIGQKGQHSEEIIMKALEYIE</sequence>
<dbReference type="Pfam" id="PF00149">
    <property type="entry name" value="Metallophos"/>
    <property type="match status" value="1"/>
</dbReference>
<feature type="domain" description="Calcineurin-like phosphoesterase" evidence="1">
    <location>
        <begin position="1"/>
        <end position="189"/>
    </location>
</feature>
<dbReference type="GO" id="GO:0016787">
    <property type="term" value="F:hydrolase activity"/>
    <property type="evidence" value="ECO:0007669"/>
    <property type="project" value="InterPro"/>
</dbReference>
<dbReference type="AlphaFoldDB" id="A0A0F9NFL8"/>
<dbReference type="PANTHER" id="PTHR30337">
    <property type="entry name" value="COMPONENT OF ATP-DEPENDENT DSDNA EXONUCLEASE"/>
    <property type="match status" value="1"/>
</dbReference>
<dbReference type="EMBL" id="LAZR01007089">
    <property type="protein sequence ID" value="KKM87525.1"/>
    <property type="molecule type" value="Genomic_DNA"/>
</dbReference>
<evidence type="ECO:0000313" key="2">
    <source>
        <dbReference type="EMBL" id="KKM87525.1"/>
    </source>
</evidence>
<gene>
    <name evidence="2" type="ORF">LCGC14_1267990</name>
</gene>
<name>A0A0F9NFL8_9ZZZZ</name>
<organism evidence="2">
    <name type="scientific">marine sediment metagenome</name>
    <dbReference type="NCBI Taxonomy" id="412755"/>
    <lineage>
        <taxon>unclassified sequences</taxon>
        <taxon>metagenomes</taxon>
        <taxon>ecological metagenomes</taxon>
    </lineage>
</organism>
<dbReference type="InterPro" id="IPR029052">
    <property type="entry name" value="Metallo-depent_PP-like"/>
</dbReference>
<dbReference type="PANTHER" id="PTHR30337:SF0">
    <property type="entry name" value="NUCLEASE SBCCD SUBUNIT D"/>
    <property type="match status" value="1"/>
</dbReference>
<dbReference type="InterPro" id="IPR050535">
    <property type="entry name" value="DNA_Repair-Maintenance_Comp"/>
</dbReference>
<dbReference type="InterPro" id="IPR004843">
    <property type="entry name" value="Calcineurin-like_PHP"/>
</dbReference>
<accession>A0A0F9NFL8</accession>
<evidence type="ECO:0000259" key="1">
    <source>
        <dbReference type="Pfam" id="PF00149"/>
    </source>
</evidence>
<protein>
    <recommendedName>
        <fullName evidence="1">Calcineurin-like phosphoesterase domain-containing protein</fullName>
    </recommendedName>
</protein>
<proteinExistence type="predicted"/>
<dbReference type="Gene3D" id="3.60.21.10">
    <property type="match status" value="1"/>
</dbReference>